<dbReference type="GO" id="GO:0005730">
    <property type="term" value="C:nucleolus"/>
    <property type="evidence" value="ECO:0007669"/>
    <property type="project" value="UniProtKB-SubCell"/>
</dbReference>
<dbReference type="PROSITE" id="PS50833">
    <property type="entry name" value="BRIX"/>
    <property type="match status" value="1"/>
</dbReference>
<dbReference type="EMBL" id="HBUF01019131">
    <property type="protein sequence ID" value="CAG6610644.1"/>
    <property type="molecule type" value="Transcribed_RNA"/>
</dbReference>
<feature type="region of interest" description="Disordered" evidence="7">
    <location>
        <begin position="354"/>
        <end position="411"/>
    </location>
</feature>
<dbReference type="SUPFAM" id="SSF52954">
    <property type="entry name" value="Class II aaRS ABD-related"/>
    <property type="match status" value="1"/>
</dbReference>
<feature type="region of interest" description="Disordered" evidence="7">
    <location>
        <begin position="1"/>
        <end position="34"/>
    </location>
</feature>
<dbReference type="GO" id="GO:0000027">
    <property type="term" value="P:ribosomal large subunit assembly"/>
    <property type="evidence" value="ECO:0007669"/>
    <property type="project" value="TreeGrafter"/>
</dbReference>
<evidence type="ECO:0000313" key="9">
    <source>
        <dbReference type="EMBL" id="CAG6610644.1"/>
    </source>
</evidence>
<comment type="subcellular location">
    <subcellularLocation>
        <location evidence="2">Nucleus</location>
        <location evidence="2">Nucleolus</location>
    </subcellularLocation>
</comment>
<evidence type="ECO:0000256" key="5">
    <source>
        <dbReference type="ARBA" id="ARBA00022517"/>
    </source>
</evidence>
<sequence>MVKLKRKLKRSLKEAEAPQKPVVELPPPTRNSDEPLVKKRRWINKQRVLIFASRGISFSDRHLMKNLQTMLPHSRPGNKMERKDTLTAVNEICEMKNCNKCILLEGRLRRDLYMWFANVNDGPSLKCLVESVFTMGELKLTGNSLKGSRPLLSFDEKFRQEPQYRLIQELLTQIFGTPKDLPRSQPFIDHVISFSILDNRIWFRNYQILSEDGALVEIGPRFCLNPIKIFDGGFGGKTIWENPKYVSPAKFRQRLKRLASDKYQMKAGHKEAKKQEKQSLVIETPNENDITELLSGDMMKKAKKLTHKTIDLKKQSETESAAQEKAIEKKKINAAYSATKKLKKKEAEKVAAAAKSVQNGGGLSVTTKEGKKINKHKLKRQKESLERKKKLKEKKKKRRKKAVRKDVKEEN</sequence>
<evidence type="ECO:0000256" key="7">
    <source>
        <dbReference type="SAM" id="MobiDB-lite"/>
    </source>
</evidence>
<feature type="compositionally biased region" description="Basic residues" evidence="7">
    <location>
        <begin position="1"/>
        <end position="10"/>
    </location>
</feature>
<dbReference type="GO" id="GO:0006364">
    <property type="term" value="P:rRNA processing"/>
    <property type="evidence" value="ECO:0007669"/>
    <property type="project" value="InterPro"/>
</dbReference>
<dbReference type="InterPro" id="IPR007109">
    <property type="entry name" value="Brix"/>
</dbReference>
<reference evidence="9" key="1">
    <citation type="submission" date="2021-05" db="EMBL/GenBank/DDBJ databases">
        <authorList>
            <person name="Alioto T."/>
            <person name="Alioto T."/>
            <person name="Gomez Garrido J."/>
        </authorList>
    </citation>
    <scope>NUCLEOTIDE SEQUENCE</scope>
</reference>
<protein>
    <recommendedName>
        <fullName evidence="4">Ribosome biogenesis protein BRX1 homolog</fullName>
    </recommendedName>
</protein>
<evidence type="ECO:0000256" key="3">
    <source>
        <dbReference type="ARBA" id="ARBA00006369"/>
    </source>
</evidence>
<organism evidence="9">
    <name type="scientific">Cacopsylla melanoneura</name>
    <dbReference type="NCBI Taxonomy" id="428564"/>
    <lineage>
        <taxon>Eukaryota</taxon>
        <taxon>Metazoa</taxon>
        <taxon>Ecdysozoa</taxon>
        <taxon>Arthropoda</taxon>
        <taxon>Hexapoda</taxon>
        <taxon>Insecta</taxon>
        <taxon>Pterygota</taxon>
        <taxon>Neoptera</taxon>
        <taxon>Paraneoptera</taxon>
        <taxon>Hemiptera</taxon>
        <taxon>Sternorrhyncha</taxon>
        <taxon>Psylloidea</taxon>
        <taxon>Psyllidae</taxon>
        <taxon>Psyllinae</taxon>
        <taxon>Cacopsylla</taxon>
    </lineage>
</organism>
<comment type="function">
    <text evidence="1">Required for biogenesis of the 60S ribosomal subunit.</text>
</comment>
<comment type="similarity">
    <text evidence="3">Belongs to the BRX1 family.</text>
</comment>
<dbReference type="GO" id="GO:0019843">
    <property type="term" value="F:rRNA binding"/>
    <property type="evidence" value="ECO:0007669"/>
    <property type="project" value="InterPro"/>
</dbReference>
<dbReference type="SMART" id="SM00879">
    <property type="entry name" value="Brix"/>
    <property type="match status" value="1"/>
</dbReference>
<dbReference type="PANTHER" id="PTHR13634">
    <property type="entry name" value="RIBOSOME BIOGENESIS PROTEIN BRIX"/>
    <property type="match status" value="1"/>
</dbReference>
<keyword evidence="5" id="KW-0690">Ribosome biogenesis</keyword>
<dbReference type="EMBL" id="HBUF01019130">
    <property type="protein sequence ID" value="CAG6610643.1"/>
    <property type="molecule type" value="Transcribed_RNA"/>
</dbReference>
<proteinExistence type="inferred from homology"/>
<name>A0A8D8PQS7_9HEMI</name>
<dbReference type="Pfam" id="PF04427">
    <property type="entry name" value="Brix"/>
    <property type="match status" value="1"/>
</dbReference>
<dbReference type="AlphaFoldDB" id="A0A8D8PQS7"/>
<evidence type="ECO:0000256" key="2">
    <source>
        <dbReference type="ARBA" id="ARBA00004604"/>
    </source>
</evidence>
<evidence type="ECO:0000256" key="1">
    <source>
        <dbReference type="ARBA" id="ARBA00003439"/>
    </source>
</evidence>
<feature type="domain" description="Brix" evidence="8">
    <location>
        <begin position="46"/>
        <end position="235"/>
    </location>
</feature>
<dbReference type="InterPro" id="IPR026532">
    <property type="entry name" value="BRX1"/>
</dbReference>
<dbReference type="PANTHER" id="PTHR13634:SF0">
    <property type="entry name" value="RIBOSOME BIOGENESIS PROTEIN BRX1 HOMOLOG"/>
    <property type="match status" value="1"/>
</dbReference>
<evidence type="ECO:0000256" key="4">
    <source>
        <dbReference type="ARBA" id="ARBA00020522"/>
    </source>
</evidence>
<evidence type="ECO:0000259" key="8">
    <source>
        <dbReference type="PROSITE" id="PS50833"/>
    </source>
</evidence>
<keyword evidence="6" id="KW-0539">Nucleus</keyword>
<accession>A0A8D8PQS7</accession>
<feature type="compositionally biased region" description="Basic residues" evidence="7">
    <location>
        <begin position="387"/>
        <end position="403"/>
    </location>
</feature>
<evidence type="ECO:0000256" key="6">
    <source>
        <dbReference type="ARBA" id="ARBA00023242"/>
    </source>
</evidence>